<evidence type="ECO:0000313" key="2">
    <source>
        <dbReference type="Proteomes" id="UP000177506"/>
    </source>
</evidence>
<dbReference type="OrthoDB" id="9803578at2"/>
<accession>A0A1G1TM47</accession>
<sequence length="74" mass="7887">MWLAGGTTDGVQFRGPGVGTGGGSGVVTYLDSKLLRGNPGGENPLRRMSVCLPPGYDERAARRYPVLYYLHGFA</sequence>
<comment type="caution">
    <text evidence="1">The sequence shown here is derived from an EMBL/GenBank/DDBJ whole genome shotgun (WGS) entry which is preliminary data.</text>
</comment>
<name>A0A1G1TM47_9BACT</name>
<evidence type="ECO:0000313" key="1">
    <source>
        <dbReference type="EMBL" id="OGX91923.1"/>
    </source>
</evidence>
<evidence type="ECO:0008006" key="3">
    <source>
        <dbReference type="Google" id="ProtNLM"/>
    </source>
</evidence>
<protein>
    <recommendedName>
        <fullName evidence="3">Esterase</fullName>
    </recommendedName>
</protein>
<dbReference type="Proteomes" id="UP000177506">
    <property type="component" value="Unassembled WGS sequence"/>
</dbReference>
<reference evidence="1 2" key="1">
    <citation type="submission" date="2016-08" db="EMBL/GenBank/DDBJ databases">
        <title>Hymenobacter coccineus sp. nov., Hymenobacter lapidarius sp. nov. and Hymenobacter glacialis sp. nov., isolated from Antarctic soil.</title>
        <authorList>
            <person name="Sedlacek I."/>
            <person name="Kralova S."/>
            <person name="Kyrova K."/>
            <person name="Maslanova I."/>
            <person name="Stankova E."/>
            <person name="Vrbovska V."/>
            <person name="Nemec M."/>
            <person name="Bartak M."/>
            <person name="Svec P."/>
            <person name="Busse H.-J."/>
            <person name="Pantucek R."/>
        </authorList>
    </citation>
    <scope>NUCLEOTIDE SEQUENCE [LARGE SCALE GENOMIC DNA]</scope>
    <source>
        <strain evidence="1 2">CCM 8649</strain>
    </source>
</reference>
<organism evidence="1 2">
    <name type="scientific">Hymenobacter coccineus</name>
    <dbReference type="NCBI Taxonomy" id="1908235"/>
    <lineage>
        <taxon>Bacteria</taxon>
        <taxon>Pseudomonadati</taxon>
        <taxon>Bacteroidota</taxon>
        <taxon>Cytophagia</taxon>
        <taxon>Cytophagales</taxon>
        <taxon>Hymenobacteraceae</taxon>
        <taxon>Hymenobacter</taxon>
    </lineage>
</organism>
<dbReference type="RefSeq" id="WP_070739917.1">
    <property type="nucleotide sequence ID" value="NZ_MDZA01000022.1"/>
</dbReference>
<dbReference type="Gene3D" id="3.40.50.1820">
    <property type="entry name" value="alpha/beta hydrolase"/>
    <property type="match status" value="1"/>
</dbReference>
<dbReference type="SUPFAM" id="SSF53474">
    <property type="entry name" value="alpha/beta-Hydrolases"/>
    <property type="match status" value="1"/>
</dbReference>
<dbReference type="AlphaFoldDB" id="A0A1G1TM47"/>
<keyword evidence="2" id="KW-1185">Reference proteome</keyword>
<dbReference type="InterPro" id="IPR029058">
    <property type="entry name" value="AB_hydrolase_fold"/>
</dbReference>
<dbReference type="EMBL" id="MDZA01000022">
    <property type="protein sequence ID" value="OGX91923.1"/>
    <property type="molecule type" value="Genomic_DNA"/>
</dbReference>
<proteinExistence type="predicted"/>
<gene>
    <name evidence="1" type="ORF">BEN49_03795</name>
</gene>